<evidence type="ECO:0000313" key="4">
    <source>
        <dbReference type="EMBL" id="JAQ10721.1"/>
    </source>
</evidence>
<dbReference type="Gene3D" id="2.70.20.10">
    <property type="entry name" value="Topoisomerase I, domain 3"/>
    <property type="match status" value="1"/>
</dbReference>
<dbReference type="GO" id="GO:0006265">
    <property type="term" value="P:DNA topological change"/>
    <property type="evidence" value="ECO:0007669"/>
    <property type="project" value="InterPro"/>
</dbReference>
<dbReference type="InterPro" id="IPR023405">
    <property type="entry name" value="Topo_IA_core_domain"/>
</dbReference>
<accession>A0A0A9XFW5</accession>
<dbReference type="SMART" id="SM00437">
    <property type="entry name" value="TOP1Ac"/>
    <property type="match status" value="1"/>
</dbReference>
<dbReference type="SUPFAM" id="SSF56712">
    <property type="entry name" value="Prokaryotic type I DNA topoisomerase"/>
    <property type="match status" value="1"/>
</dbReference>
<dbReference type="EMBL" id="GBHO01024715">
    <property type="protein sequence ID" value="JAG18889.1"/>
    <property type="molecule type" value="Transcribed_RNA"/>
</dbReference>
<dbReference type="InterPro" id="IPR003602">
    <property type="entry name" value="Topo_IA_DNA-bd_dom"/>
</dbReference>
<dbReference type="Gene3D" id="1.10.290.10">
    <property type="entry name" value="Topoisomerase I, domain 4"/>
    <property type="match status" value="2"/>
</dbReference>
<dbReference type="AlphaFoldDB" id="A0A0A9XFW5"/>
<evidence type="ECO:0000313" key="3">
    <source>
        <dbReference type="EMBL" id="JAG18889.1"/>
    </source>
</evidence>
<reference evidence="3" key="2">
    <citation type="submission" date="2014-07" db="EMBL/GenBank/DDBJ databases">
        <authorList>
            <person name="Hull J."/>
        </authorList>
    </citation>
    <scope>NUCLEOTIDE SEQUENCE</scope>
</reference>
<dbReference type="Pfam" id="PF01131">
    <property type="entry name" value="Topoisom_bac"/>
    <property type="match status" value="2"/>
</dbReference>
<dbReference type="PANTHER" id="PTHR42785:SF1">
    <property type="entry name" value="DNA TOPOISOMERASE"/>
    <property type="match status" value="1"/>
</dbReference>
<reference evidence="4" key="3">
    <citation type="journal article" date="2016" name="Gigascience">
        <title>De novo construction of an expanded transcriptome assembly for the western tarnished plant bug, Lygus hesperus.</title>
        <authorList>
            <person name="Tassone E.E."/>
            <person name="Geib S.M."/>
            <person name="Hall B."/>
            <person name="Fabrick J.A."/>
            <person name="Brent C.S."/>
            <person name="Hull J.J."/>
        </authorList>
    </citation>
    <scope>NUCLEOTIDE SEQUENCE</scope>
</reference>
<dbReference type="InterPro" id="IPR000380">
    <property type="entry name" value="Topo_IA"/>
</dbReference>
<dbReference type="InterPro" id="IPR013497">
    <property type="entry name" value="Topo_IA_cen"/>
</dbReference>
<dbReference type="InterPro" id="IPR013826">
    <property type="entry name" value="Topo_IA_cen_sub3"/>
</dbReference>
<evidence type="ECO:0000256" key="1">
    <source>
        <dbReference type="SAM" id="MobiDB-lite"/>
    </source>
</evidence>
<reference evidence="3" key="1">
    <citation type="journal article" date="2014" name="PLoS ONE">
        <title>Transcriptome-Based Identification of ABC Transporters in the Western Tarnished Plant Bug Lygus hesperus.</title>
        <authorList>
            <person name="Hull J.J."/>
            <person name="Chaney K."/>
            <person name="Geib S.M."/>
            <person name="Fabrick J.A."/>
            <person name="Brent C.S."/>
            <person name="Walsh D."/>
            <person name="Lavine L.C."/>
        </authorList>
    </citation>
    <scope>NUCLEOTIDE SEQUENCE</scope>
</reference>
<dbReference type="EMBL" id="GDHC01007908">
    <property type="protein sequence ID" value="JAQ10721.1"/>
    <property type="molecule type" value="Transcribed_RNA"/>
</dbReference>
<dbReference type="InterPro" id="IPR013825">
    <property type="entry name" value="Topo_IA_cen_sub2"/>
</dbReference>
<evidence type="ECO:0000259" key="2">
    <source>
        <dbReference type="PROSITE" id="PS52039"/>
    </source>
</evidence>
<proteinExistence type="predicted"/>
<dbReference type="GO" id="GO:0003677">
    <property type="term" value="F:DNA binding"/>
    <property type="evidence" value="ECO:0007669"/>
    <property type="project" value="InterPro"/>
</dbReference>
<name>A0A0A9XFW5_LYGHE</name>
<feature type="region of interest" description="Disordered" evidence="1">
    <location>
        <begin position="69"/>
        <end position="118"/>
    </location>
</feature>
<protein>
    <submittedName>
        <fullName evidence="3">DNA topoisomerase 1</fullName>
    </submittedName>
</protein>
<dbReference type="GO" id="GO:0003917">
    <property type="term" value="F:DNA topoisomerase type I (single strand cut, ATP-independent) activity"/>
    <property type="evidence" value="ECO:0007669"/>
    <property type="project" value="InterPro"/>
</dbReference>
<dbReference type="PROSITE" id="PS52039">
    <property type="entry name" value="TOPO_IA_2"/>
    <property type="match status" value="1"/>
</dbReference>
<dbReference type="PANTHER" id="PTHR42785">
    <property type="entry name" value="DNA TOPOISOMERASE, TYPE IA, CORE"/>
    <property type="match status" value="1"/>
</dbReference>
<feature type="compositionally biased region" description="Acidic residues" evidence="1">
    <location>
        <begin position="91"/>
        <end position="101"/>
    </location>
</feature>
<sequence>MATLIGKANRQLHLSSECVSSCLQDLFQLGYITYPRTDSTRIDSGAVQTICDAVKKEFGKAMLTTNLTKFEHRKNPATNENNTSSSSSSISEDDDGDDEDYSSYRTHEKPTRTSTNYTASLNNVEDAHEAIRPTNIHVKATQLGSIATATKQVYELIRQNTLAAFMIPMKVERVSVWVHFKSGNQTDLKMQLSGRRIAEAG</sequence>
<keyword evidence="3" id="KW-0413">Isomerase</keyword>
<feature type="domain" description="Topo IA-type catalytic" evidence="2">
    <location>
        <begin position="1"/>
        <end position="201"/>
    </location>
</feature>
<gene>
    <name evidence="3" type="primary">topA_2</name>
    <name evidence="4" type="synonym">topA</name>
    <name evidence="3" type="ORF">CM83_16556</name>
    <name evidence="4" type="ORF">g.13740</name>
</gene>
<organism evidence="3">
    <name type="scientific">Lygus hesperus</name>
    <name type="common">Western plant bug</name>
    <dbReference type="NCBI Taxonomy" id="30085"/>
    <lineage>
        <taxon>Eukaryota</taxon>
        <taxon>Metazoa</taxon>
        <taxon>Ecdysozoa</taxon>
        <taxon>Arthropoda</taxon>
        <taxon>Hexapoda</taxon>
        <taxon>Insecta</taxon>
        <taxon>Pterygota</taxon>
        <taxon>Neoptera</taxon>
        <taxon>Paraneoptera</taxon>
        <taxon>Hemiptera</taxon>
        <taxon>Heteroptera</taxon>
        <taxon>Panheteroptera</taxon>
        <taxon>Cimicomorpha</taxon>
        <taxon>Miridae</taxon>
        <taxon>Mirini</taxon>
        <taxon>Lygus</taxon>
    </lineage>
</organism>